<feature type="region of interest" description="Disordered" evidence="1">
    <location>
        <begin position="189"/>
        <end position="219"/>
    </location>
</feature>
<sequence length="695" mass="73926">MEAEEDDMERGMRELFLPGSEPGGGGRTRSPERTSYKGSVSVVSSTSTATTTTAPSDASSTVLARRNASAQLLRTLISRVFNRVPLSLLLTFFSGCTTTSMMTTQAVYTISRSVVKGGLVILADATARITLYLSSLSVSDLLRVARSLQVRSYDYVSSSIARRWEGASLAVEEGKKSASIAIHYLAGTSSRRSRKQQGGGGRRGGGGGRDNGIDGGIMRRLDRINKTSKVVQYREKDEVITRNAKKRVQRMMHYHVSLKPFVATVETGSIGNLPPPPTQTGQGGGRGGDLASPHGSSEGLNYMETGTGTSGTSSGSNEGGGGRMQGQGNMRQCNSEQSLGGMEEDRGTPTQKSPLLEASSPFMCTPQSFPPTPGARSFVMARSTQFAEDVLFLARDQLRVEQAVTSTNSKTRAVAAQLKQQSRLAVFNAQDTGNGITLTCGQHVASKTGNTLYCSTRSMVPAMRNCYVYFELSVGADATGGDRGGMASLSIGLSTQEMPLNTLVGSWKGSVGLCTNGQILDAGRWSSTDSTRLASYGHECTVGVLVYIDDDSEFMTWDGEMVNAKVAFSVNGNAVRSLETLNTPRGGGMEAQEQKPWAGALTLAIPKEEELFPTVTLHSANTQVLGRFCEQDILAGSRADVGAVGIGEMVGMKDEDIVVYCLDGSVLFDKGEGGEEREEEGKEVEEGEDGGEGEL</sequence>
<evidence type="ECO:0000313" key="3">
    <source>
        <dbReference type="Proteomes" id="UP001165065"/>
    </source>
</evidence>
<proteinExistence type="predicted"/>
<organism evidence="2 3">
    <name type="scientific">Triparma columacea</name>
    <dbReference type="NCBI Taxonomy" id="722753"/>
    <lineage>
        <taxon>Eukaryota</taxon>
        <taxon>Sar</taxon>
        <taxon>Stramenopiles</taxon>
        <taxon>Ochrophyta</taxon>
        <taxon>Bolidophyceae</taxon>
        <taxon>Parmales</taxon>
        <taxon>Triparmaceae</taxon>
        <taxon>Triparma</taxon>
    </lineage>
</organism>
<feature type="region of interest" description="Disordered" evidence="1">
    <location>
        <begin position="1"/>
        <end position="58"/>
    </location>
</feature>
<feature type="compositionally biased region" description="Low complexity" evidence="1">
    <location>
        <begin position="39"/>
        <end position="58"/>
    </location>
</feature>
<accession>A0A9W7GIK7</accession>
<dbReference type="Gene3D" id="2.60.120.920">
    <property type="match status" value="1"/>
</dbReference>
<evidence type="ECO:0008006" key="4">
    <source>
        <dbReference type="Google" id="ProtNLM"/>
    </source>
</evidence>
<feature type="region of interest" description="Disordered" evidence="1">
    <location>
        <begin position="669"/>
        <end position="695"/>
    </location>
</feature>
<feature type="compositionally biased region" description="Acidic residues" evidence="1">
    <location>
        <begin position="675"/>
        <end position="695"/>
    </location>
</feature>
<evidence type="ECO:0000256" key="1">
    <source>
        <dbReference type="SAM" id="MobiDB-lite"/>
    </source>
</evidence>
<dbReference type="AlphaFoldDB" id="A0A9W7GIK7"/>
<dbReference type="OrthoDB" id="531008at2759"/>
<protein>
    <recommendedName>
        <fullName evidence="4">SPRY domain-containing protein</fullName>
    </recommendedName>
</protein>
<evidence type="ECO:0000313" key="2">
    <source>
        <dbReference type="EMBL" id="GMI44748.1"/>
    </source>
</evidence>
<feature type="compositionally biased region" description="Gly residues" evidence="1">
    <location>
        <begin position="197"/>
        <end position="215"/>
    </location>
</feature>
<feature type="compositionally biased region" description="Low complexity" evidence="1">
    <location>
        <begin position="304"/>
        <end position="316"/>
    </location>
</feature>
<reference evidence="3" key="1">
    <citation type="journal article" date="2023" name="Commun. Biol.">
        <title>Genome analysis of Parmales, the sister group of diatoms, reveals the evolutionary specialization of diatoms from phago-mixotrophs to photoautotrophs.</title>
        <authorList>
            <person name="Ban H."/>
            <person name="Sato S."/>
            <person name="Yoshikawa S."/>
            <person name="Yamada K."/>
            <person name="Nakamura Y."/>
            <person name="Ichinomiya M."/>
            <person name="Sato N."/>
            <person name="Blanc-Mathieu R."/>
            <person name="Endo H."/>
            <person name="Kuwata A."/>
            <person name="Ogata H."/>
        </authorList>
    </citation>
    <scope>NUCLEOTIDE SEQUENCE [LARGE SCALE GENOMIC DNA]</scope>
</reference>
<dbReference type="EMBL" id="BRYA01000223">
    <property type="protein sequence ID" value="GMI44748.1"/>
    <property type="molecule type" value="Genomic_DNA"/>
</dbReference>
<gene>
    <name evidence="2" type="ORF">TrCOL_g13922</name>
</gene>
<name>A0A9W7GIK7_9STRA</name>
<dbReference type="Proteomes" id="UP001165065">
    <property type="component" value="Unassembled WGS sequence"/>
</dbReference>
<feature type="region of interest" description="Disordered" evidence="1">
    <location>
        <begin position="267"/>
        <end position="360"/>
    </location>
</feature>
<comment type="caution">
    <text evidence="2">The sequence shown here is derived from an EMBL/GenBank/DDBJ whole genome shotgun (WGS) entry which is preliminary data.</text>
</comment>
<dbReference type="InterPro" id="IPR043136">
    <property type="entry name" value="B30.2/SPRY_sf"/>
</dbReference>
<keyword evidence="3" id="KW-1185">Reference proteome</keyword>